<keyword evidence="2" id="KW-1185">Reference proteome</keyword>
<gene>
    <name evidence="1" type="ORF">TCAL_05251</name>
</gene>
<evidence type="ECO:0000313" key="2">
    <source>
        <dbReference type="Proteomes" id="UP000318571"/>
    </source>
</evidence>
<accession>A0A553NR96</accession>
<proteinExistence type="predicted"/>
<dbReference type="AlphaFoldDB" id="A0A553NR96"/>
<dbReference type="EMBL" id="VCGU01000011">
    <property type="protein sequence ID" value="TRY67909.1"/>
    <property type="molecule type" value="Genomic_DNA"/>
</dbReference>
<sequence>MRYLSKHFKHLRPMIPGGRGSLMDQKFEIRLRRVGCANRPSYSIDVFKVDGRACHLDSNGNVLGSYGCGHGTDNY</sequence>
<evidence type="ECO:0000313" key="1">
    <source>
        <dbReference type="EMBL" id="TRY67909.1"/>
    </source>
</evidence>
<name>A0A553NR96_TIGCA</name>
<protein>
    <submittedName>
        <fullName evidence="1">Uncharacterized protein</fullName>
    </submittedName>
</protein>
<organism evidence="1 2">
    <name type="scientific">Tigriopus californicus</name>
    <name type="common">Marine copepod</name>
    <dbReference type="NCBI Taxonomy" id="6832"/>
    <lineage>
        <taxon>Eukaryota</taxon>
        <taxon>Metazoa</taxon>
        <taxon>Ecdysozoa</taxon>
        <taxon>Arthropoda</taxon>
        <taxon>Crustacea</taxon>
        <taxon>Multicrustacea</taxon>
        <taxon>Hexanauplia</taxon>
        <taxon>Copepoda</taxon>
        <taxon>Harpacticoida</taxon>
        <taxon>Harpacticidae</taxon>
        <taxon>Tigriopus</taxon>
    </lineage>
</organism>
<dbReference type="Proteomes" id="UP000318571">
    <property type="component" value="Chromosome 4"/>
</dbReference>
<reference evidence="1 2" key="1">
    <citation type="journal article" date="2018" name="Nat. Ecol. Evol.">
        <title>Genomic signatures of mitonuclear coevolution across populations of Tigriopus californicus.</title>
        <authorList>
            <person name="Barreto F.S."/>
            <person name="Watson E.T."/>
            <person name="Lima T.G."/>
            <person name="Willett C.S."/>
            <person name="Edmands S."/>
            <person name="Li W."/>
            <person name="Burton R.S."/>
        </authorList>
    </citation>
    <scope>NUCLEOTIDE SEQUENCE [LARGE SCALE GENOMIC DNA]</scope>
    <source>
        <strain evidence="1 2">San Diego</strain>
    </source>
</reference>
<comment type="caution">
    <text evidence="1">The sequence shown here is derived from an EMBL/GenBank/DDBJ whole genome shotgun (WGS) entry which is preliminary data.</text>
</comment>